<proteinExistence type="inferred from homology"/>
<dbReference type="PANTHER" id="PTHR10091">
    <property type="entry name" value="ALDOSE-1-EPIMERASE"/>
    <property type="match status" value="1"/>
</dbReference>
<feature type="active site" description="Proton acceptor" evidence="6">
    <location>
        <position position="324"/>
    </location>
</feature>
<evidence type="ECO:0000313" key="10">
    <source>
        <dbReference type="EMBL" id="EEF45028.1"/>
    </source>
</evidence>
<organism evidence="10 11">
    <name type="scientific">Ricinus communis</name>
    <name type="common">Castor bean</name>
    <dbReference type="NCBI Taxonomy" id="3988"/>
    <lineage>
        <taxon>Eukaryota</taxon>
        <taxon>Viridiplantae</taxon>
        <taxon>Streptophyta</taxon>
        <taxon>Embryophyta</taxon>
        <taxon>Tracheophyta</taxon>
        <taxon>Spermatophyta</taxon>
        <taxon>Magnoliopsida</taxon>
        <taxon>eudicotyledons</taxon>
        <taxon>Gunneridae</taxon>
        <taxon>Pentapetalae</taxon>
        <taxon>rosids</taxon>
        <taxon>fabids</taxon>
        <taxon>Malpighiales</taxon>
        <taxon>Euphorbiaceae</taxon>
        <taxon>Acalyphoideae</taxon>
        <taxon>Acalypheae</taxon>
        <taxon>Ricinus</taxon>
    </lineage>
</organism>
<evidence type="ECO:0000256" key="2">
    <source>
        <dbReference type="ARBA" id="ARBA00006206"/>
    </source>
</evidence>
<dbReference type="Pfam" id="PF01263">
    <property type="entry name" value="Aldose_epim"/>
    <property type="match status" value="1"/>
</dbReference>
<dbReference type="UniPathway" id="UPA00242"/>
<accession>B9RUP1</accession>
<dbReference type="EMBL" id="EQ973817">
    <property type="protein sequence ID" value="EEF45028.1"/>
    <property type="molecule type" value="Genomic_DNA"/>
</dbReference>
<feature type="signal peptide" evidence="9">
    <location>
        <begin position="1"/>
        <end position="21"/>
    </location>
</feature>
<evidence type="ECO:0000313" key="11">
    <source>
        <dbReference type="Proteomes" id="UP000008311"/>
    </source>
</evidence>
<dbReference type="EC" id="5.1.3.3" evidence="5"/>
<dbReference type="AlphaFoldDB" id="B9RUP1"/>
<evidence type="ECO:0000256" key="5">
    <source>
        <dbReference type="PIRNR" id="PIRNR005096"/>
    </source>
</evidence>
<dbReference type="NCBIfam" id="NF008277">
    <property type="entry name" value="PRK11055.1"/>
    <property type="match status" value="1"/>
</dbReference>
<protein>
    <recommendedName>
        <fullName evidence="5">Aldose 1-epimerase</fullName>
        <ecNumber evidence="5">5.1.3.3</ecNumber>
    </recommendedName>
</protein>
<evidence type="ECO:0000256" key="8">
    <source>
        <dbReference type="PIRSR" id="PIRSR005096-3"/>
    </source>
</evidence>
<dbReference type="Gene3D" id="2.70.98.10">
    <property type="match status" value="1"/>
</dbReference>
<feature type="binding site" evidence="8">
    <location>
        <begin position="191"/>
        <end position="193"/>
    </location>
    <ligand>
        <name>beta-D-galactose</name>
        <dbReference type="ChEBI" id="CHEBI:27667"/>
    </ligand>
</feature>
<gene>
    <name evidence="10" type="ORF">RCOM_0855160</name>
</gene>
<dbReference type="InterPro" id="IPR014718">
    <property type="entry name" value="GH-type_carb-bd"/>
</dbReference>
<dbReference type="PIRSF" id="PIRSF005096">
    <property type="entry name" value="GALM"/>
    <property type="match status" value="1"/>
</dbReference>
<evidence type="ECO:0000256" key="4">
    <source>
        <dbReference type="ARBA" id="ARBA00023277"/>
    </source>
</evidence>
<evidence type="ECO:0000256" key="3">
    <source>
        <dbReference type="ARBA" id="ARBA00023235"/>
    </source>
</evidence>
<dbReference type="KEGG" id="rcu:8276041"/>
<keyword evidence="9" id="KW-0732">Signal</keyword>
<keyword evidence="11" id="KW-1185">Reference proteome</keyword>
<dbReference type="eggNOG" id="KOG1604">
    <property type="taxonomic scope" value="Eukaryota"/>
</dbReference>
<feature type="chain" id="PRO_5002890999" description="Aldose 1-epimerase" evidence="9">
    <location>
        <begin position="22"/>
        <end position="359"/>
    </location>
</feature>
<dbReference type="SUPFAM" id="SSF74650">
    <property type="entry name" value="Galactose mutarotase-like"/>
    <property type="match status" value="1"/>
</dbReference>
<dbReference type="GO" id="GO:0030246">
    <property type="term" value="F:carbohydrate binding"/>
    <property type="evidence" value="ECO:0007669"/>
    <property type="project" value="InterPro"/>
</dbReference>
<feature type="active site" description="Proton donor" evidence="6">
    <location>
        <position position="191"/>
    </location>
</feature>
<dbReference type="PANTHER" id="PTHR10091:SF44">
    <property type="entry name" value="ALDOSE 1-EPIMERASE"/>
    <property type="match status" value="1"/>
</dbReference>
<dbReference type="CDD" id="cd09019">
    <property type="entry name" value="galactose_mutarotase_like"/>
    <property type="match status" value="1"/>
</dbReference>
<feature type="binding site" evidence="8">
    <location>
        <begin position="88"/>
        <end position="89"/>
    </location>
    <ligand>
        <name>beta-D-galactose</name>
        <dbReference type="ChEBI" id="CHEBI:27667"/>
    </ligand>
</feature>
<dbReference type="GO" id="GO:0004034">
    <property type="term" value="F:aldose 1-epimerase activity"/>
    <property type="evidence" value="ECO:0000318"/>
    <property type="project" value="GO_Central"/>
</dbReference>
<keyword evidence="3 5" id="KW-0413">Isomerase</keyword>
<dbReference type="InterPro" id="IPR047215">
    <property type="entry name" value="Galactose_mutarotase-like"/>
</dbReference>
<feature type="binding site" evidence="7">
    <location>
        <position position="259"/>
    </location>
    <ligand>
        <name>beta-D-galactose</name>
        <dbReference type="ChEBI" id="CHEBI:27667"/>
    </ligand>
</feature>
<dbReference type="GO" id="GO:0033499">
    <property type="term" value="P:galactose catabolic process via UDP-galactose, Leloir pathway"/>
    <property type="evidence" value="ECO:0000318"/>
    <property type="project" value="GO_Central"/>
</dbReference>
<dbReference type="OrthoDB" id="274691at2759"/>
<evidence type="ECO:0000256" key="6">
    <source>
        <dbReference type="PIRSR" id="PIRSR005096-1"/>
    </source>
</evidence>
<sequence length="359" mass="39679">MGKISFLFCFCILVAFGFANGAEEKVEFYELKKGNISMKLTNWGASIVSFVIPDKTGKPIDVVLGYDTIKEYQTDSTYFGAVVGRVANRIGGAEFKLNGKTYKLPANDGKNMLHGGAKGYSDVVWKVTKYKNSGNAPFIVFTHRSSDGEEGFPGALRVVVTYTLLADGQLSVFMKAKGLDDKVSPVSLAQHTYWNLAGHNSGNILEAKVRIFGQFYTAVDENLVPTGQLLYARGTAYDFTEPELKPVGKRIDLLPKGYDINYVLDDFEPNKIRQVAIVEDVKSGVRMELATDAPGLQFYTGNMISNVKGKGGVVYQAHAGLCLETQWYPDFVNHPAFPQSLVQQGKVYKHHMLFNFTTI</sequence>
<dbReference type="InParanoid" id="B9RUP1"/>
<comment type="pathway">
    <text evidence="1 5">Carbohydrate metabolism; hexose metabolism.</text>
</comment>
<name>B9RUP1_RICCO</name>
<dbReference type="InterPro" id="IPR008183">
    <property type="entry name" value="Aldose_1/G6P_1-epimerase"/>
</dbReference>
<evidence type="ECO:0000256" key="7">
    <source>
        <dbReference type="PIRSR" id="PIRSR005096-2"/>
    </source>
</evidence>
<keyword evidence="4 5" id="KW-0119">Carbohydrate metabolism</keyword>
<dbReference type="STRING" id="3988.B9RUP1"/>
<comment type="similarity">
    <text evidence="2 5">Belongs to the aldose epimerase family.</text>
</comment>
<dbReference type="Proteomes" id="UP000008311">
    <property type="component" value="Unassembled WGS sequence"/>
</dbReference>
<evidence type="ECO:0000256" key="9">
    <source>
        <dbReference type="SAM" id="SignalP"/>
    </source>
</evidence>
<dbReference type="InterPro" id="IPR015443">
    <property type="entry name" value="Aldose_1-epimerase"/>
</dbReference>
<reference evidence="11" key="1">
    <citation type="journal article" date="2010" name="Nat. Biotechnol.">
        <title>Draft genome sequence of the oilseed species Ricinus communis.</title>
        <authorList>
            <person name="Chan A.P."/>
            <person name="Crabtree J."/>
            <person name="Zhao Q."/>
            <person name="Lorenzi H."/>
            <person name="Orvis J."/>
            <person name="Puiu D."/>
            <person name="Melake-Berhan A."/>
            <person name="Jones K.M."/>
            <person name="Redman J."/>
            <person name="Chen G."/>
            <person name="Cahoon E.B."/>
            <person name="Gedil M."/>
            <person name="Stanke M."/>
            <person name="Haas B.J."/>
            <person name="Wortman J.R."/>
            <person name="Fraser-Liggett C.M."/>
            <person name="Ravel J."/>
            <person name="Rabinowicz P.D."/>
        </authorList>
    </citation>
    <scope>NUCLEOTIDE SEQUENCE [LARGE SCALE GENOMIC DNA]</scope>
    <source>
        <strain evidence="11">cv. Hale</strain>
    </source>
</reference>
<dbReference type="InterPro" id="IPR011013">
    <property type="entry name" value="Gal_mutarotase_sf_dom"/>
</dbReference>
<comment type="catalytic activity">
    <reaction evidence="5">
        <text>alpha-D-glucose = beta-D-glucose</text>
        <dbReference type="Rhea" id="RHEA:10264"/>
        <dbReference type="ChEBI" id="CHEBI:15903"/>
        <dbReference type="ChEBI" id="CHEBI:17925"/>
        <dbReference type="EC" id="5.1.3.3"/>
    </reaction>
</comment>
<evidence type="ECO:0000256" key="1">
    <source>
        <dbReference type="ARBA" id="ARBA00005028"/>
    </source>
</evidence>
<dbReference type="GO" id="GO:0006006">
    <property type="term" value="P:glucose metabolic process"/>
    <property type="evidence" value="ECO:0000318"/>
    <property type="project" value="GO_Central"/>
</dbReference>